<organism evidence="2">
    <name type="scientific">Bionectria ochroleuca</name>
    <name type="common">Gliocladium roseum</name>
    <dbReference type="NCBI Taxonomy" id="29856"/>
    <lineage>
        <taxon>Eukaryota</taxon>
        <taxon>Fungi</taxon>
        <taxon>Dikarya</taxon>
        <taxon>Ascomycota</taxon>
        <taxon>Pezizomycotina</taxon>
        <taxon>Sordariomycetes</taxon>
        <taxon>Hypocreomycetidae</taxon>
        <taxon>Hypocreales</taxon>
        <taxon>Bionectriaceae</taxon>
        <taxon>Clonostachys</taxon>
    </lineage>
</organism>
<feature type="transmembrane region" description="Helical" evidence="1">
    <location>
        <begin position="62"/>
        <end position="81"/>
    </location>
</feature>
<proteinExistence type="predicted"/>
<gene>
    <name evidence="2" type="ORF">BN869_000011797_1</name>
</gene>
<name>A0A0B7KF91_BIOOC</name>
<dbReference type="EMBL" id="CDPU01000056">
    <property type="protein sequence ID" value="CEO55739.1"/>
    <property type="molecule type" value="Genomic_DNA"/>
</dbReference>
<feature type="transmembrane region" description="Helical" evidence="1">
    <location>
        <begin position="29"/>
        <end position="50"/>
    </location>
</feature>
<protein>
    <submittedName>
        <fullName evidence="2">Uncharacterized protein</fullName>
    </submittedName>
</protein>
<dbReference type="AlphaFoldDB" id="A0A0B7KF91"/>
<sequence>MTSRQDPSVAVSPVLAPHQFSYMQLQCTAGFVLTGLLGAAALALAFVSLFSGKKQPEEIAQVAAQGVLVPLLFVMAILMQTVQHDAPVKAKRIILAGVVVNSGFMFVSGVFSVVNGVMTTYGDNEKKSAGVKLGNIALLVLGVLSGVALSYGIRELTQALSSRLEDPTIERATLSEAQDKNAVTSN</sequence>
<keyword evidence="1" id="KW-0472">Membrane</keyword>
<accession>A0A0B7KF91</accession>
<keyword evidence="1" id="KW-0812">Transmembrane</keyword>
<keyword evidence="1" id="KW-1133">Transmembrane helix</keyword>
<evidence type="ECO:0000313" key="2">
    <source>
        <dbReference type="EMBL" id="CEO55739.1"/>
    </source>
</evidence>
<reference evidence="2" key="1">
    <citation type="submission" date="2015-01" db="EMBL/GenBank/DDBJ databases">
        <authorList>
            <person name="Durling Mikael"/>
        </authorList>
    </citation>
    <scope>NUCLEOTIDE SEQUENCE</scope>
</reference>
<evidence type="ECO:0000256" key="1">
    <source>
        <dbReference type="SAM" id="Phobius"/>
    </source>
</evidence>
<feature type="transmembrane region" description="Helical" evidence="1">
    <location>
        <begin position="93"/>
        <end position="113"/>
    </location>
</feature>
<feature type="transmembrane region" description="Helical" evidence="1">
    <location>
        <begin position="133"/>
        <end position="153"/>
    </location>
</feature>